<gene>
    <name evidence="2" type="ORF">F9B16_02050</name>
</gene>
<sequence length="83" mass="9232">MPTTTFTMDDLTRLLRECAGEDDSIDLDGDIAAIAFEDLGYDSLALFNTVNRIERDYGIRLSDEIVAEVRTPGELLAEIAKHL</sequence>
<dbReference type="Proteomes" id="UP000483004">
    <property type="component" value="Unassembled WGS sequence"/>
</dbReference>
<protein>
    <submittedName>
        <fullName evidence="2">Acyl carrier protein</fullName>
    </submittedName>
</protein>
<comment type="caution">
    <text evidence="2">The sequence shown here is derived from an EMBL/GenBank/DDBJ whole genome shotgun (WGS) entry which is preliminary data.</text>
</comment>
<evidence type="ECO:0000313" key="2">
    <source>
        <dbReference type="EMBL" id="KAB2390050.1"/>
    </source>
</evidence>
<keyword evidence="3" id="KW-1185">Reference proteome</keyword>
<dbReference type="Pfam" id="PF00550">
    <property type="entry name" value="PP-binding"/>
    <property type="match status" value="1"/>
</dbReference>
<dbReference type="PROSITE" id="PS50075">
    <property type="entry name" value="CARRIER"/>
    <property type="match status" value="1"/>
</dbReference>
<name>A0A6L3W6V3_9ACTN</name>
<dbReference type="EMBL" id="WBMR01000002">
    <property type="protein sequence ID" value="KAB2390050.1"/>
    <property type="molecule type" value="Genomic_DNA"/>
</dbReference>
<dbReference type="OrthoDB" id="3537906at2"/>
<proteinExistence type="predicted"/>
<dbReference type="InterPro" id="IPR036736">
    <property type="entry name" value="ACP-like_sf"/>
</dbReference>
<dbReference type="RefSeq" id="WP_151538077.1">
    <property type="nucleotide sequence ID" value="NZ_WBMR01000002.1"/>
</dbReference>
<feature type="domain" description="Carrier" evidence="1">
    <location>
        <begin position="5"/>
        <end position="83"/>
    </location>
</feature>
<dbReference type="AlphaFoldDB" id="A0A6L3W6V3"/>
<reference evidence="2 3" key="1">
    <citation type="submission" date="2019-09" db="EMBL/GenBank/DDBJ databases">
        <title>Actinomadura physcomitrii sp. nov., a novel actinomycete isolated from moss [Physcomitrium sphaericum (Ludw) Fuernr].</title>
        <authorList>
            <person name="Liu C."/>
            <person name="Zhuang X."/>
        </authorList>
    </citation>
    <scope>NUCLEOTIDE SEQUENCE [LARGE SCALE GENOMIC DNA]</scope>
    <source>
        <strain evidence="2 3">CYP1-1B</strain>
    </source>
</reference>
<accession>A0A6L3W6V3</accession>
<dbReference type="Gene3D" id="1.10.1200.10">
    <property type="entry name" value="ACP-like"/>
    <property type="match status" value="1"/>
</dbReference>
<dbReference type="SUPFAM" id="SSF47336">
    <property type="entry name" value="ACP-like"/>
    <property type="match status" value="1"/>
</dbReference>
<evidence type="ECO:0000259" key="1">
    <source>
        <dbReference type="PROSITE" id="PS50075"/>
    </source>
</evidence>
<organism evidence="2 3">
    <name type="scientific">Actinomadura montaniterrae</name>
    <dbReference type="NCBI Taxonomy" id="1803903"/>
    <lineage>
        <taxon>Bacteria</taxon>
        <taxon>Bacillati</taxon>
        <taxon>Actinomycetota</taxon>
        <taxon>Actinomycetes</taxon>
        <taxon>Streptosporangiales</taxon>
        <taxon>Thermomonosporaceae</taxon>
        <taxon>Actinomadura</taxon>
    </lineage>
</organism>
<evidence type="ECO:0000313" key="3">
    <source>
        <dbReference type="Proteomes" id="UP000483004"/>
    </source>
</evidence>
<dbReference type="InterPro" id="IPR009081">
    <property type="entry name" value="PP-bd_ACP"/>
</dbReference>